<gene>
    <name evidence="2" type="ORF">F4693_003393</name>
</gene>
<evidence type="ECO:0000313" key="2">
    <source>
        <dbReference type="EMBL" id="MBB6506391.1"/>
    </source>
</evidence>
<keyword evidence="2" id="KW-0689">Ribosomal protein</keyword>
<dbReference type="AlphaFoldDB" id="A0A7X0JEY8"/>
<protein>
    <submittedName>
        <fullName evidence="2">Ribosomal protein S18 acetylase RimI-like enzyme</fullName>
    </submittedName>
</protein>
<dbReference type="InterPro" id="IPR016181">
    <property type="entry name" value="Acyl_CoA_acyltransferase"/>
</dbReference>
<dbReference type="Pfam" id="PF00583">
    <property type="entry name" value="Acetyltransf_1"/>
    <property type="match status" value="1"/>
</dbReference>
<dbReference type="Gene3D" id="3.40.630.30">
    <property type="match status" value="1"/>
</dbReference>
<dbReference type="Proteomes" id="UP000522313">
    <property type="component" value="Unassembled WGS sequence"/>
</dbReference>
<keyword evidence="2" id="KW-0687">Ribonucleoprotein</keyword>
<proteinExistence type="predicted"/>
<reference evidence="2 3" key="2">
    <citation type="submission" date="2020-08" db="EMBL/GenBank/DDBJ databases">
        <authorList>
            <person name="Partida-Martinez L."/>
            <person name="Huntemann M."/>
            <person name="Clum A."/>
            <person name="Wang J."/>
            <person name="Palaniappan K."/>
            <person name="Ritter S."/>
            <person name="Chen I.-M."/>
            <person name="Stamatis D."/>
            <person name="Reddy T."/>
            <person name="O'Malley R."/>
            <person name="Daum C."/>
            <person name="Shapiro N."/>
            <person name="Ivanova N."/>
            <person name="Kyrpides N."/>
            <person name="Woyke T."/>
        </authorList>
    </citation>
    <scope>NUCLEOTIDE SEQUENCE [LARGE SCALE GENOMIC DNA]</scope>
    <source>
        <strain evidence="2 3">AS3.13</strain>
    </source>
</reference>
<dbReference type="PANTHER" id="PTHR43138">
    <property type="entry name" value="ACETYLTRANSFERASE, GNAT FAMILY"/>
    <property type="match status" value="1"/>
</dbReference>
<dbReference type="GO" id="GO:0005840">
    <property type="term" value="C:ribosome"/>
    <property type="evidence" value="ECO:0007669"/>
    <property type="project" value="UniProtKB-KW"/>
</dbReference>
<dbReference type="SUPFAM" id="SSF55729">
    <property type="entry name" value="Acyl-CoA N-acyltransferases (Nat)"/>
    <property type="match status" value="1"/>
</dbReference>
<feature type="domain" description="N-acetyltransferase" evidence="1">
    <location>
        <begin position="1"/>
        <end position="160"/>
    </location>
</feature>
<evidence type="ECO:0000313" key="3">
    <source>
        <dbReference type="Proteomes" id="UP000522313"/>
    </source>
</evidence>
<dbReference type="PROSITE" id="PS51186">
    <property type="entry name" value="GNAT"/>
    <property type="match status" value="1"/>
</dbReference>
<dbReference type="RefSeq" id="WP_184508028.1">
    <property type="nucleotide sequence ID" value="NZ_JACHBT010000022.1"/>
</dbReference>
<dbReference type="CDD" id="cd04301">
    <property type="entry name" value="NAT_SF"/>
    <property type="match status" value="1"/>
</dbReference>
<dbReference type="GO" id="GO:0016747">
    <property type="term" value="F:acyltransferase activity, transferring groups other than amino-acyl groups"/>
    <property type="evidence" value="ECO:0007669"/>
    <property type="project" value="InterPro"/>
</dbReference>
<dbReference type="PANTHER" id="PTHR43138:SF1">
    <property type="entry name" value="N-ACETYLTRANSFERASE ACA1"/>
    <property type="match status" value="1"/>
</dbReference>
<reference evidence="2 3" key="1">
    <citation type="submission" date="2020-08" db="EMBL/GenBank/DDBJ databases">
        <title>The Agave Microbiome: Exploring the role of microbial communities in plant adaptations to desert environments.</title>
        <authorList>
            <person name="Partida-Martinez L.P."/>
        </authorList>
    </citation>
    <scope>NUCLEOTIDE SEQUENCE [LARGE SCALE GENOMIC DNA]</scope>
    <source>
        <strain evidence="2 3">AS3.13</strain>
    </source>
</reference>
<dbReference type="EMBL" id="JACHBT010000022">
    <property type="protein sequence ID" value="MBB6506391.1"/>
    <property type="molecule type" value="Genomic_DNA"/>
</dbReference>
<dbReference type="InterPro" id="IPR052742">
    <property type="entry name" value="Mito_N-acetyltransferase"/>
</dbReference>
<accession>A0A7X0JEY8</accession>
<comment type="caution">
    <text evidence="2">The sequence shown here is derived from an EMBL/GenBank/DDBJ whole genome shotgun (WGS) entry which is preliminary data.</text>
</comment>
<dbReference type="InterPro" id="IPR000182">
    <property type="entry name" value="GNAT_dom"/>
</dbReference>
<organism evidence="2 3">
    <name type="scientific">Sphingomonas endophytica</name>
    <dbReference type="NCBI Taxonomy" id="869719"/>
    <lineage>
        <taxon>Bacteria</taxon>
        <taxon>Pseudomonadati</taxon>
        <taxon>Pseudomonadota</taxon>
        <taxon>Alphaproteobacteria</taxon>
        <taxon>Sphingomonadales</taxon>
        <taxon>Sphingomonadaceae</taxon>
        <taxon>Sphingomonas</taxon>
    </lineage>
</organism>
<sequence length="160" mass="16849">MMIRPATPDDAAAIAALILPEIAAGETYALPRDISAAAAVAYWCSPDRQTFVVEDQGRLLGSYYLRANQAGGGDHVANAGYMVEPAARGRGIARAMASDSFDRARAAGFTAMQFNFVASSNAGAVALWQALGFAIVGRLPGAFRHPTLEAVDALVMFRTL</sequence>
<evidence type="ECO:0000259" key="1">
    <source>
        <dbReference type="PROSITE" id="PS51186"/>
    </source>
</evidence>
<name>A0A7X0JEY8_9SPHN</name>